<keyword evidence="2" id="KW-1133">Transmembrane helix</keyword>
<feature type="region of interest" description="Disordered" evidence="1">
    <location>
        <begin position="713"/>
        <end position="811"/>
    </location>
</feature>
<gene>
    <name evidence="3" type="ORF">EHUX00137_LOCUS28187</name>
</gene>
<evidence type="ECO:0000256" key="2">
    <source>
        <dbReference type="SAM" id="Phobius"/>
    </source>
</evidence>
<feature type="compositionally biased region" description="Gly residues" evidence="1">
    <location>
        <begin position="787"/>
        <end position="797"/>
    </location>
</feature>
<feature type="transmembrane region" description="Helical" evidence="2">
    <location>
        <begin position="420"/>
        <end position="446"/>
    </location>
</feature>
<protein>
    <submittedName>
        <fullName evidence="3">Uncharacterized protein</fullName>
    </submittedName>
</protein>
<organism evidence="3">
    <name type="scientific">Emiliania huxleyi</name>
    <name type="common">Coccolithophore</name>
    <name type="synonym">Pontosphaera huxleyi</name>
    <dbReference type="NCBI Taxonomy" id="2903"/>
    <lineage>
        <taxon>Eukaryota</taxon>
        <taxon>Haptista</taxon>
        <taxon>Haptophyta</taxon>
        <taxon>Prymnesiophyceae</taxon>
        <taxon>Isochrysidales</taxon>
        <taxon>Noelaerhabdaceae</taxon>
        <taxon>Emiliania</taxon>
    </lineage>
</organism>
<feature type="region of interest" description="Disordered" evidence="1">
    <location>
        <begin position="610"/>
        <end position="630"/>
    </location>
</feature>
<dbReference type="AlphaFoldDB" id="A0A7S3SWH1"/>
<evidence type="ECO:0000256" key="1">
    <source>
        <dbReference type="SAM" id="MobiDB-lite"/>
    </source>
</evidence>
<evidence type="ECO:0000313" key="3">
    <source>
        <dbReference type="EMBL" id="CAE0567106.1"/>
    </source>
</evidence>
<reference evidence="3" key="1">
    <citation type="submission" date="2021-01" db="EMBL/GenBank/DDBJ databases">
        <authorList>
            <person name="Corre E."/>
            <person name="Pelletier E."/>
            <person name="Niang G."/>
            <person name="Scheremetjew M."/>
            <person name="Finn R."/>
            <person name="Kale V."/>
            <person name="Holt S."/>
            <person name="Cochrane G."/>
            <person name="Meng A."/>
            <person name="Brown T."/>
            <person name="Cohen L."/>
        </authorList>
    </citation>
    <scope>NUCLEOTIDE SEQUENCE</scope>
    <source>
        <strain evidence="3">379</strain>
    </source>
</reference>
<feature type="compositionally biased region" description="Acidic residues" evidence="1">
    <location>
        <begin position="751"/>
        <end position="762"/>
    </location>
</feature>
<keyword evidence="2" id="KW-0472">Membrane</keyword>
<accession>A0A7S3SWH1</accession>
<sequence>MNWWLAIRSSQLTYRQPAGRICYSTDLPPDRASLSRGADPWAECDADEAVRGSGDSYAYRVALSSTDTNGDYYVSAAEAAAAMAELRCCGGNCPQRSNCAAETFLLFPPLEDERLGEIDRFNLPQAEYFENVVRLNYTWLMGKPGAGCYERLYADLLPSPPSPPDEVGSLFSDGGEVMVTLAQAEPGEPGAAAYHSFERLLQLMGGEVAASNETAPQLLDQAARPDNWRLAQLDAQRLIADVRPDYGLRTSARPGFVTVDVVGGPGVPRLKFVYVTEPAFVALLPSDLLLLSAGLLSADVLQERVRLLNTGCLLWDRSQPLPSVDEVADAIAEAQANASELGARDEFTLRLVIDAHEQVRQSLAGWQELRGELLLLGDAVDGWGRPTVYHLPSCALAADCVGDNDRTLEAWGESYTRDSLLVAVSLAAAFGAVAGALLTIALLRVLHTIQRSVYRTKLRAATLQLQYAGLSARAARHLLEGLGEKLPKPPRSLGCIFYSMFVLIDDLTLIPLRQYFLSGSRGFRAFVSANVRRTDPRAPLATFEDFYTLYVLFCTQNEINPLSTDKLLREIRFDRGLGSRRGGLTMQTHTARRIRGLAWKRAGPLAAATPRSPFSPLSPAAREWSGGGGAPPALERMLTRGWLAEAALPEELPREHAEALPESRRESHEIAAPPLRLASRALPLSNGFQWPSSNHRMAFQWLSRASGSLCERGFPHSGGHGGPSSIQSFPPWLQFFPTPPSARLPPHDNDGDGDDDDDDNDAEGARRLHLRPVRARQRARVHRLGRPRGGGGGGGAEGRQRRLRLPLRGVV</sequence>
<dbReference type="EMBL" id="HBIR01036119">
    <property type="protein sequence ID" value="CAE0567106.1"/>
    <property type="molecule type" value="Transcribed_RNA"/>
</dbReference>
<proteinExistence type="predicted"/>
<feature type="compositionally biased region" description="Basic residues" evidence="1">
    <location>
        <begin position="767"/>
        <end position="786"/>
    </location>
</feature>
<keyword evidence="2" id="KW-0812">Transmembrane</keyword>
<name>A0A7S3SWH1_EMIHU</name>